<keyword evidence="4 10" id="KW-1133">Transmembrane helix</keyword>
<dbReference type="InterPro" id="IPR003691">
    <property type="entry name" value="FluC"/>
</dbReference>
<dbReference type="PANTHER" id="PTHR28259">
    <property type="entry name" value="FLUORIDE EXPORT PROTEIN 1-RELATED"/>
    <property type="match status" value="1"/>
</dbReference>
<keyword evidence="10" id="KW-0813">Transport</keyword>
<evidence type="ECO:0000256" key="1">
    <source>
        <dbReference type="ARBA" id="ARBA00004651"/>
    </source>
</evidence>
<feature type="binding site" evidence="10">
    <location>
        <position position="73"/>
    </location>
    <ligand>
        <name>Na(+)</name>
        <dbReference type="ChEBI" id="CHEBI:29101"/>
        <note>structural</note>
    </ligand>
</feature>
<organism evidence="11 12">
    <name type="scientific">Kineosporia mesophila</name>
    <dbReference type="NCBI Taxonomy" id="566012"/>
    <lineage>
        <taxon>Bacteria</taxon>
        <taxon>Bacillati</taxon>
        <taxon>Actinomycetota</taxon>
        <taxon>Actinomycetes</taxon>
        <taxon>Kineosporiales</taxon>
        <taxon>Kineosporiaceae</taxon>
        <taxon>Kineosporia</taxon>
    </lineage>
</organism>
<evidence type="ECO:0000256" key="5">
    <source>
        <dbReference type="ARBA" id="ARBA00023136"/>
    </source>
</evidence>
<name>A0ABP6Z6T1_9ACTN</name>
<protein>
    <recommendedName>
        <fullName evidence="10">Fluoride-specific ion channel FluC</fullName>
    </recommendedName>
</protein>
<evidence type="ECO:0000256" key="4">
    <source>
        <dbReference type="ARBA" id="ARBA00022989"/>
    </source>
</evidence>
<keyword evidence="10" id="KW-0406">Ion transport</keyword>
<keyword evidence="5 10" id="KW-0472">Membrane</keyword>
<keyword evidence="12" id="KW-1185">Reference proteome</keyword>
<keyword evidence="2 10" id="KW-1003">Cell membrane</keyword>
<feature type="transmembrane region" description="Helical" evidence="10">
    <location>
        <begin position="63"/>
        <end position="81"/>
    </location>
</feature>
<evidence type="ECO:0000256" key="9">
    <source>
        <dbReference type="ARBA" id="ARBA00049940"/>
    </source>
</evidence>
<evidence type="ECO:0000256" key="2">
    <source>
        <dbReference type="ARBA" id="ARBA00022475"/>
    </source>
</evidence>
<gene>
    <name evidence="10 11" type="primary">crcB</name>
    <name evidence="10" type="synonym">fluC</name>
    <name evidence="11" type="ORF">GCM10022223_09130</name>
</gene>
<proteinExistence type="inferred from homology"/>
<comment type="similarity">
    <text evidence="7 10">Belongs to the fluoride channel Fluc/FEX (TC 1.A.43) family.</text>
</comment>
<evidence type="ECO:0000313" key="12">
    <source>
        <dbReference type="Proteomes" id="UP001501074"/>
    </source>
</evidence>
<comment type="function">
    <text evidence="9 10">Fluoride-specific ion channel. Important for reducing fluoride concentration in the cell, thus reducing its toxicity.</text>
</comment>
<feature type="transmembrane region" description="Helical" evidence="10">
    <location>
        <begin position="101"/>
        <end position="122"/>
    </location>
</feature>
<reference evidence="12" key="1">
    <citation type="journal article" date="2019" name="Int. J. Syst. Evol. Microbiol.">
        <title>The Global Catalogue of Microorganisms (GCM) 10K type strain sequencing project: providing services to taxonomists for standard genome sequencing and annotation.</title>
        <authorList>
            <consortium name="The Broad Institute Genomics Platform"/>
            <consortium name="The Broad Institute Genome Sequencing Center for Infectious Disease"/>
            <person name="Wu L."/>
            <person name="Ma J."/>
        </authorList>
    </citation>
    <scope>NUCLEOTIDE SEQUENCE [LARGE SCALE GENOMIC DNA]</scope>
    <source>
        <strain evidence="12">JCM 16902</strain>
    </source>
</reference>
<keyword evidence="10" id="KW-0479">Metal-binding</keyword>
<evidence type="ECO:0000256" key="6">
    <source>
        <dbReference type="ARBA" id="ARBA00023303"/>
    </source>
</evidence>
<dbReference type="Proteomes" id="UP001501074">
    <property type="component" value="Unassembled WGS sequence"/>
</dbReference>
<dbReference type="Pfam" id="PF02537">
    <property type="entry name" value="CRCB"/>
    <property type="match status" value="1"/>
</dbReference>
<comment type="subcellular location">
    <subcellularLocation>
        <location evidence="1 10">Cell membrane</location>
        <topology evidence="1 10">Multi-pass membrane protein</topology>
    </subcellularLocation>
</comment>
<comment type="caution">
    <text evidence="11">The sequence shown here is derived from an EMBL/GenBank/DDBJ whole genome shotgun (WGS) entry which is preliminary data.</text>
</comment>
<feature type="binding site" evidence="10">
    <location>
        <position position="76"/>
    </location>
    <ligand>
        <name>Na(+)</name>
        <dbReference type="ChEBI" id="CHEBI:29101"/>
        <note>structural</note>
    </ligand>
</feature>
<evidence type="ECO:0000256" key="7">
    <source>
        <dbReference type="ARBA" id="ARBA00035120"/>
    </source>
</evidence>
<dbReference type="PANTHER" id="PTHR28259:SF1">
    <property type="entry name" value="FLUORIDE EXPORT PROTEIN 1-RELATED"/>
    <property type="match status" value="1"/>
</dbReference>
<evidence type="ECO:0000313" key="11">
    <source>
        <dbReference type="EMBL" id="GAA3596120.1"/>
    </source>
</evidence>
<dbReference type="EMBL" id="BAAAZO010000001">
    <property type="protein sequence ID" value="GAA3596120.1"/>
    <property type="molecule type" value="Genomic_DNA"/>
</dbReference>
<keyword evidence="3 10" id="KW-0812">Transmembrane</keyword>
<keyword evidence="10" id="KW-0915">Sodium</keyword>
<sequence length="123" mass="12277">MIPLMVALGAAVGAPCRYLLDGWVKDRHPGGLPLGTLLINLSGSAALGLLMGLAAGGAIGSEVLAAAGTGWCGAFTTYSTFSFEVVQLARQNRFGAATGYVLVSIGVGLALAWGGVELGLALS</sequence>
<dbReference type="NCBIfam" id="TIGR00494">
    <property type="entry name" value="crcB"/>
    <property type="match status" value="1"/>
</dbReference>
<dbReference type="HAMAP" id="MF_00454">
    <property type="entry name" value="FluC"/>
    <property type="match status" value="1"/>
</dbReference>
<evidence type="ECO:0000256" key="3">
    <source>
        <dbReference type="ARBA" id="ARBA00022692"/>
    </source>
</evidence>
<comment type="activity regulation">
    <text evidence="10">Na(+) is not transported, but it plays an essential structural role and its presence is essential for fluoride channel function.</text>
</comment>
<feature type="transmembrane region" description="Helical" evidence="10">
    <location>
        <begin position="37"/>
        <end position="56"/>
    </location>
</feature>
<keyword evidence="6 10" id="KW-0407">Ion channel</keyword>
<evidence type="ECO:0000256" key="8">
    <source>
        <dbReference type="ARBA" id="ARBA00035585"/>
    </source>
</evidence>
<comment type="catalytic activity">
    <reaction evidence="8">
        <text>fluoride(in) = fluoride(out)</text>
        <dbReference type="Rhea" id="RHEA:76159"/>
        <dbReference type="ChEBI" id="CHEBI:17051"/>
    </reaction>
    <physiologicalReaction direction="left-to-right" evidence="8">
        <dbReference type="Rhea" id="RHEA:76160"/>
    </physiologicalReaction>
</comment>
<accession>A0ABP6Z6T1</accession>
<evidence type="ECO:0000256" key="10">
    <source>
        <dbReference type="HAMAP-Rule" id="MF_00454"/>
    </source>
</evidence>
<dbReference type="RefSeq" id="WP_231487431.1">
    <property type="nucleotide sequence ID" value="NZ_BAAAZO010000001.1"/>
</dbReference>